<feature type="coiled-coil region" evidence="2">
    <location>
        <begin position="639"/>
        <end position="673"/>
    </location>
</feature>
<dbReference type="PANTHER" id="PTHR33427">
    <property type="entry name" value="HNH ENDONUCLEASE"/>
    <property type="match status" value="1"/>
</dbReference>
<keyword evidence="2" id="KW-0175">Coiled coil</keyword>
<feature type="region of interest" description="Disordered" evidence="3">
    <location>
        <begin position="689"/>
        <end position="708"/>
    </location>
</feature>
<evidence type="ECO:0000313" key="6">
    <source>
        <dbReference type="Proteomes" id="UP001372338"/>
    </source>
</evidence>
<evidence type="ECO:0000259" key="4">
    <source>
        <dbReference type="Pfam" id="PF14432"/>
    </source>
</evidence>
<keyword evidence="6" id="KW-1185">Reference proteome</keyword>
<dbReference type="GO" id="GO:0008270">
    <property type="term" value="F:zinc ion binding"/>
    <property type="evidence" value="ECO:0007669"/>
    <property type="project" value="InterPro"/>
</dbReference>
<organism evidence="5 6">
    <name type="scientific">Crotalaria pallida</name>
    <name type="common">Smooth rattlebox</name>
    <name type="synonym">Crotalaria striata</name>
    <dbReference type="NCBI Taxonomy" id="3830"/>
    <lineage>
        <taxon>Eukaryota</taxon>
        <taxon>Viridiplantae</taxon>
        <taxon>Streptophyta</taxon>
        <taxon>Embryophyta</taxon>
        <taxon>Tracheophyta</taxon>
        <taxon>Spermatophyta</taxon>
        <taxon>Magnoliopsida</taxon>
        <taxon>eudicotyledons</taxon>
        <taxon>Gunneridae</taxon>
        <taxon>Pentapetalae</taxon>
        <taxon>rosids</taxon>
        <taxon>fabids</taxon>
        <taxon>Fabales</taxon>
        <taxon>Fabaceae</taxon>
        <taxon>Papilionoideae</taxon>
        <taxon>50 kb inversion clade</taxon>
        <taxon>genistoids sensu lato</taxon>
        <taxon>core genistoids</taxon>
        <taxon>Crotalarieae</taxon>
        <taxon>Crotalaria</taxon>
    </lineage>
</organism>
<feature type="compositionally biased region" description="Acidic residues" evidence="3">
    <location>
        <begin position="695"/>
        <end position="705"/>
    </location>
</feature>
<protein>
    <recommendedName>
        <fullName evidence="4">DYW domain-containing protein</fullName>
    </recommendedName>
</protein>
<sequence length="929" mass="107606">MRADLRTLNNKKFADIEVMQASQSRELRSIQLRLDADSMNSQLQQIEELSLNKCIEAEQKVHSFFQQKAKALWLMVCDTLSCYCLLLRKYKPWESMIEPAEKGKKKLYSTITSDADNIALFPSTAAEETKTTMAEDYRFTKEDLTVNESLGYPKAYTKLCSGKGFGPYRNGPPFTFIPYALIEDEAERARELDQVFPIMDPKAKPTTKPKIFASLLWKQLSHLGNAGFDPKVIRVDAYGNVLYYHADSASPLAWDIDHWFPCSTQYRKMMAEKNLKKEVSCSWIIVKGKVHRFVVGERHHPQIEHIYSKLKQLNFAVKKNEECLLNEEDVLCDFSERKEQLLDHSERQAIAYGLISTPAETPIMVFKNTRSCKDCHDFAKSVSMVTGGGLTVVSNLRILQRQACKRKKNKLEFLVPWWDFQLGISVNQFLSIFASSNSDFRYRAFSFLFSEGENHELNASQIVDSHSFPQHFIGLKQQVGLAPAAIVESRKESFDALALRQIDYNKKPRSMSPAIVAASKSKVSILKENEDPQFEKNPYQAIVMTRDSLKQREENARVHAEIQKLDNEVNEMRLTNEEEKLIIQDLESTLTNRRRKAEKCRRLAEAQCSYRTMLEKMIRDAMHQSVIYKEQVRLNQAASNALMARLEAQREICDAAEKELLKKYKQRDELEKEIRHEWEQGRKRLRIDYSGTSSENEEPKEDEKEEELKITADDNIAEEILDDEYNRAFVAALEEEKSIKLKLQNLEISKVVQETETEEDEERWTQRGKGNMEKWLQRLLENSHEDKDQQDTNENGISGTEEIIKQLNQKYPQKEPKISKASDYDYKEKQLQLVQDKKKTEWTEKRMGNEGRNVIMTGHKDYNEEVSCIGVGNGITSFEGMERKEQHKMEKKIVRSESARALRRIPSSPSLLLSGMRKGVERITKKLMY</sequence>
<dbReference type="PANTHER" id="PTHR33427:SF2">
    <property type="entry name" value="TRICHOHYALIN"/>
    <property type="match status" value="1"/>
</dbReference>
<evidence type="ECO:0000256" key="2">
    <source>
        <dbReference type="SAM" id="Coils"/>
    </source>
</evidence>
<proteinExistence type="inferred from homology"/>
<feature type="domain" description="DYW" evidence="4">
    <location>
        <begin position="335"/>
        <end position="395"/>
    </location>
</feature>
<dbReference type="InterPro" id="IPR032867">
    <property type="entry name" value="DYW_dom"/>
</dbReference>
<dbReference type="AlphaFoldDB" id="A0AAN9HV93"/>
<name>A0AAN9HV93_CROPI</name>
<accession>A0AAN9HV93</accession>
<comment type="caution">
    <text evidence="5">The sequence shown here is derived from an EMBL/GenBank/DDBJ whole genome shotgun (WGS) entry which is preliminary data.</text>
</comment>
<reference evidence="5 6" key="1">
    <citation type="submission" date="2024-01" db="EMBL/GenBank/DDBJ databases">
        <title>The genomes of 5 underutilized Papilionoideae crops provide insights into root nodulation and disease resistanc.</title>
        <authorList>
            <person name="Yuan L."/>
        </authorList>
    </citation>
    <scope>NUCLEOTIDE SEQUENCE [LARGE SCALE GENOMIC DNA]</scope>
    <source>
        <strain evidence="5">ZHUSHIDOU_FW_LH</strain>
        <tissue evidence="5">Leaf</tissue>
    </source>
</reference>
<evidence type="ECO:0000313" key="5">
    <source>
        <dbReference type="EMBL" id="KAK7255292.1"/>
    </source>
</evidence>
<evidence type="ECO:0000256" key="1">
    <source>
        <dbReference type="ARBA" id="ARBA00006643"/>
    </source>
</evidence>
<feature type="coiled-coil region" evidence="2">
    <location>
        <begin position="555"/>
        <end position="582"/>
    </location>
</feature>
<gene>
    <name evidence="5" type="ORF">RIF29_28699</name>
</gene>
<dbReference type="Proteomes" id="UP001372338">
    <property type="component" value="Unassembled WGS sequence"/>
</dbReference>
<dbReference type="Pfam" id="PF14432">
    <property type="entry name" value="DYW_deaminase"/>
    <property type="match status" value="1"/>
</dbReference>
<comment type="similarity">
    <text evidence="1">Belongs to the PPR family. PCMP-H subfamily.</text>
</comment>
<dbReference type="EMBL" id="JAYWIO010000006">
    <property type="protein sequence ID" value="KAK7255292.1"/>
    <property type="molecule type" value="Genomic_DNA"/>
</dbReference>
<evidence type="ECO:0000256" key="3">
    <source>
        <dbReference type="SAM" id="MobiDB-lite"/>
    </source>
</evidence>